<comment type="caution">
    <text evidence="1">The sequence shown here is derived from an EMBL/GenBank/DDBJ whole genome shotgun (WGS) entry which is preliminary data.</text>
</comment>
<proteinExistence type="predicted"/>
<dbReference type="InterPro" id="IPR013433">
    <property type="entry name" value="PHA_gran_rgn"/>
</dbReference>
<sequence>MSRIEILHPHARRPEDVRRLVADIAAKLQERYGVASTADGDDAIRLSGTGIQGRIRMQPGQVQVVAELGLLFSAMKDLVEDEIRRVLREKLG</sequence>
<evidence type="ECO:0000313" key="1">
    <source>
        <dbReference type="EMBL" id="KAF1687999.1"/>
    </source>
</evidence>
<accession>A0A7V8GQ32</accession>
<gene>
    <name evidence="1" type="ORF">B1992_00750</name>
</gene>
<dbReference type="EMBL" id="MWIP01000001">
    <property type="protein sequence ID" value="KAF1687999.1"/>
    <property type="molecule type" value="Genomic_DNA"/>
</dbReference>
<dbReference type="NCBIfam" id="TIGR02610">
    <property type="entry name" value="PHA_gran_rgn"/>
    <property type="match status" value="1"/>
</dbReference>
<dbReference type="Proteomes" id="UP000462066">
    <property type="component" value="Unassembled WGS sequence"/>
</dbReference>
<dbReference type="AlphaFoldDB" id="A0A7V8GQ32"/>
<reference evidence="1 2" key="1">
    <citation type="submission" date="2017-10" db="EMBL/GenBank/DDBJ databases">
        <title>Whole genome sequencing of Pseudoxanthomonas broegbernensis DSM 12573(T).</title>
        <authorList>
            <person name="Kumar S."/>
            <person name="Bansal K."/>
            <person name="Kaur A."/>
            <person name="Patil P."/>
            <person name="Sharma S."/>
            <person name="Patil P.B."/>
        </authorList>
    </citation>
    <scope>NUCLEOTIDE SEQUENCE [LARGE SCALE GENOMIC DNA]</scope>
    <source>
        <strain evidence="1 2">DSM 12573</strain>
    </source>
</reference>
<evidence type="ECO:0000313" key="2">
    <source>
        <dbReference type="Proteomes" id="UP000462066"/>
    </source>
</evidence>
<protein>
    <submittedName>
        <fullName evidence="1">Polyhydroxyalkanoic acid synthase</fullName>
    </submittedName>
</protein>
<dbReference type="RefSeq" id="WP_162309550.1">
    <property type="nucleotide sequence ID" value="NZ_JACHGU010000003.1"/>
</dbReference>
<dbReference type="Pfam" id="PF09650">
    <property type="entry name" value="PHA_gran_rgn"/>
    <property type="match status" value="1"/>
</dbReference>
<name>A0A7V8GQ32_9GAMM</name>
<keyword evidence="2" id="KW-1185">Reference proteome</keyword>
<organism evidence="1 2">
    <name type="scientific">Pseudoxanthomonas broegbernensis</name>
    <dbReference type="NCBI Taxonomy" id="83619"/>
    <lineage>
        <taxon>Bacteria</taxon>
        <taxon>Pseudomonadati</taxon>
        <taxon>Pseudomonadota</taxon>
        <taxon>Gammaproteobacteria</taxon>
        <taxon>Lysobacterales</taxon>
        <taxon>Lysobacteraceae</taxon>
        <taxon>Pseudoxanthomonas</taxon>
    </lineage>
</organism>